<name>A0A372LR85_9BACI</name>
<dbReference type="GO" id="GO:0035999">
    <property type="term" value="P:tetrahydrofolate interconversion"/>
    <property type="evidence" value="ECO:0007669"/>
    <property type="project" value="UniProtKB-UniRule"/>
</dbReference>
<dbReference type="CDD" id="cd00477">
    <property type="entry name" value="FTHFS"/>
    <property type="match status" value="1"/>
</dbReference>
<dbReference type="UniPathway" id="UPA00193"/>
<dbReference type="Pfam" id="PF01268">
    <property type="entry name" value="FTHFS"/>
    <property type="match status" value="1"/>
</dbReference>
<dbReference type="AlphaFoldDB" id="A0A372LR85"/>
<feature type="binding site" evidence="8">
    <location>
        <begin position="72"/>
        <end position="79"/>
    </location>
    <ligand>
        <name>ATP</name>
        <dbReference type="ChEBI" id="CHEBI:30616"/>
    </ligand>
</feature>
<keyword evidence="2 8" id="KW-0554">One-carbon metabolism</keyword>
<evidence type="ECO:0000256" key="3">
    <source>
        <dbReference type="ARBA" id="ARBA00022598"/>
    </source>
</evidence>
<dbReference type="InterPro" id="IPR020628">
    <property type="entry name" value="Formate_THF_ligase_CS"/>
</dbReference>
<dbReference type="PROSITE" id="PS00721">
    <property type="entry name" value="FTHFS_1"/>
    <property type="match status" value="1"/>
</dbReference>
<dbReference type="NCBIfam" id="NF010030">
    <property type="entry name" value="PRK13505.1"/>
    <property type="match status" value="1"/>
</dbReference>
<evidence type="ECO:0000256" key="5">
    <source>
        <dbReference type="ARBA" id="ARBA00022840"/>
    </source>
</evidence>
<comment type="similarity">
    <text evidence="7 8">Belongs to the formate--tetrahydrofolate ligase family.</text>
</comment>
<keyword evidence="4 8" id="KW-0547">Nucleotide-binding</keyword>
<dbReference type="EMBL" id="QVTE01000023">
    <property type="protein sequence ID" value="RFU69692.1"/>
    <property type="molecule type" value="Genomic_DNA"/>
</dbReference>
<dbReference type="EC" id="6.3.4.3" evidence="8"/>
<sequence>MEIGSEKLHSDIEIALSAKMKPIKEIANSIGIKEDELDQYGKYKAKINSTVMKRLEHEQDGNLILVTSINPTKAGEGKSTVTVGLGDALQKLGHRTIIALREPSLGPVMGLKGGAAGGGYSQVLPMDEINLHFTGDIHAITTANNALAAFIDNHIHQGNELGIDPRRIVWKRSIDMNDRVLRNITVGLGGPSNGVPREDGFDITVASEIMAVLCLADGLQDIKKRLSKMVIGYTWGQRPVTVADLGVEGALTLILKEAMKPNLVQTIAHTPAFVHGGPFANIAHGCNSVAATKTALKLADYVVTEAGFGADLGAEKFLHIKARGAGISPKAVVIVATVRALKMHGGALKEELTREDLSALKTGFENVKKHAETISAFGLPFIIALNRFADDSPLELEAFGKLCLDSGISYALTEVWEKGGGGGIELAEGILKLIEDNNRSFEPLYDLSDSLEVKIVKVAKTVYGASDVDFTPAARQQMKKFEQEGWGSLPVCIAKTQYSLSDNPVLLGRPTGFKLTVRELKPKIGAGFIVALTGDIMTMPGLPKSPAALRMDVDESENAVGLF</sequence>
<dbReference type="InterPro" id="IPR027417">
    <property type="entry name" value="P-loop_NTPase"/>
</dbReference>
<reference evidence="9 10" key="1">
    <citation type="submission" date="2018-08" db="EMBL/GenBank/DDBJ databases">
        <title>Bacillus chawlae sp. nov., Bacillus glennii sp. nov., and Bacillus saganii sp. nov. Isolated from the Vehicle Assembly Building at Kennedy Space Center where the Viking Spacecraft were Assembled.</title>
        <authorList>
            <person name="Seuylemezian A."/>
            <person name="Vaishampayan P."/>
        </authorList>
    </citation>
    <scope>NUCLEOTIDE SEQUENCE [LARGE SCALE GENOMIC DNA]</scope>
    <source>
        <strain evidence="9 10">V47-23a</strain>
    </source>
</reference>
<dbReference type="InterPro" id="IPR000559">
    <property type="entry name" value="Formate_THF_ligase"/>
</dbReference>
<dbReference type="SUPFAM" id="SSF52540">
    <property type="entry name" value="P-loop containing nucleoside triphosphate hydrolases"/>
    <property type="match status" value="1"/>
</dbReference>
<dbReference type="FunFam" id="3.30.1510.10:FF:000001">
    <property type="entry name" value="Formate--tetrahydrofolate ligase"/>
    <property type="match status" value="1"/>
</dbReference>
<evidence type="ECO:0000256" key="6">
    <source>
        <dbReference type="ARBA" id="ARBA00049033"/>
    </source>
</evidence>
<evidence type="ECO:0000313" key="10">
    <source>
        <dbReference type="Proteomes" id="UP000264541"/>
    </source>
</evidence>
<evidence type="ECO:0000313" key="9">
    <source>
        <dbReference type="EMBL" id="RFU69692.1"/>
    </source>
</evidence>
<accession>A0A372LR85</accession>
<proteinExistence type="inferred from homology"/>
<evidence type="ECO:0000256" key="8">
    <source>
        <dbReference type="HAMAP-Rule" id="MF_01543"/>
    </source>
</evidence>
<dbReference type="PROSITE" id="PS00722">
    <property type="entry name" value="FTHFS_2"/>
    <property type="match status" value="1"/>
</dbReference>
<comment type="pathway">
    <text evidence="1 8">One-carbon metabolism; tetrahydrofolate interconversion.</text>
</comment>
<keyword evidence="10" id="KW-1185">Reference proteome</keyword>
<comment type="caution">
    <text evidence="9">The sequence shown here is derived from an EMBL/GenBank/DDBJ whole genome shotgun (WGS) entry which is preliminary data.</text>
</comment>
<dbReference type="OrthoDB" id="9761733at2"/>
<organism evidence="9 10">
    <name type="scientific">Peribacillus saganii</name>
    <dbReference type="NCBI Taxonomy" id="2303992"/>
    <lineage>
        <taxon>Bacteria</taxon>
        <taxon>Bacillati</taxon>
        <taxon>Bacillota</taxon>
        <taxon>Bacilli</taxon>
        <taxon>Bacillales</taxon>
        <taxon>Bacillaceae</taxon>
        <taxon>Peribacillus</taxon>
    </lineage>
</organism>
<keyword evidence="3 8" id="KW-0436">Ligase</keyword>
<dbReference type="GO" id="GO:0004329">
    <property type="term" value="F:formate-tetrahydrofolate ligase activity"/>
    <property type="evidence" value="ECO:0007669"/>
    <property type="project" value="UniProtKB-UniRule"/>
</dbReference>
<comment type="catalytic activity">
    <reaction evidence="6 8">
        <text>(6S)-5,6,7,8-tetrahydrofolate + formate + ATP = (6R)-10-formyltetrahydrofolate + ADP + phosphate</text>
        <dbReference type="Rhea" id="RHEA:20221"/>
        <dbReference type="ChEBI" id="CHEBI:15740"/>
        <dbReference type="ChEBI" id="CHEBI:30616"/>
        <dbReference type="ChEBI" id="CHEBI:43474"/>
        <dbReference type="ChEBI" id="CHEBI:57453"/>
        <dbReference type="ChEBI" id="CHEBI:195366"/>
        <dbReference type="ChEBI" id="CHEBI:456216"/>
        <dbReference type="EC" id="6.3.4.3"/>
    </reaction>
</comment>
<dbReference type="HAMAP" id="MF_01543">
    <property type="entry name" value="FTHFS"/>
    <property type="match status" value="1"/>
</dbReference>
<dbReference type="RefSeq" id="WP_117326410.1">
    <property type="nucleotide sequence ID" value="NZ_QVTE01000023.1"/>
</dbReference>
<dbReference type="Proteomes" id="UP000264541">
    <property type="component" value="Unassembled WGS sequence"/>
</dbReference>
<dbReference type="FunFam" id="3.10.410.10:FF:000001">
    <property type="entry name" value="Putative formate--tetrahydrofolate ligase"/>
    <property type="match status" value="1"/>
</dbReference>
<gene>
    <name evidence="8" type="primary">fhs</name>
    <name evidence="9" type="ORF">D0469_08965</name>
</gene>
<dbReference type="Gene3D" id="3.40.50.300">
    <property type="entry name" value="P-loop containing nucleotide triphosphate hydrolases"/>
    <property type="match status" value="1"/>
</dbReference>
<dbReference type="Gene3D" id="3.30.1510.10">
    <property type="entry name" value="Domain 2, N(10)-formyltetrahydrofolate synthetase"/>
    <property type="match status" value="1"/>
</dbReference>
<evidence type="ECO:0000256" key="1">
    <source>
        <dbReference type="ARBA" id="ARBA00004777"/>
    </source>
</evidence>
<dbReference type="Gene3D" id="3.10.410.10">
    <property type="entry name" value="Formyltetrahydrofolate synthetase, domain 3"/>
    <property type="match status" value="1"/>
</dbReference>
<keyword evidence="5 8" id="KW-0067">ATP-binding</keyword>
<protein>
    <recommendedName>
        <fullName evidence="8">Formate--tetrahydrofolate ligase</fullName>
        <ecNumber evidence="8">6.3.4.3</ecNumber>
    </recommendedName>
    <alternativeName>
        <fullName evidence="8">Formyltetrahydrofolate synthetase</fullName>
        <shortName evidence="8">FHS</shortName>
        <shortName evidence="8">FTHFS</shortName>
    </alternativeName>
</protein>
<evidence type="ECO:0000256" key="2">
    <source>
        <dbReference type="ARBA" id="ARBA00022563"/>
    </source>
</evidence>
<evidence type="ECO:0000256" key="7">
    <source>
        <dbReference type="ARBA" id="ARBA00061363"/>
    </source>
</evidence>
<evidence type="ECO:0000256" key="4">
    <source>
        <dbReference type="ARBA" id="ARBA00022741"/>
    </source>
</evidence>
<dbReference type="GO" id="GO:0005524">
    <property type="term" value="F:ATP binding"/>
    <property type="evidence" value="ECO:0007669"/>
    <property type="project" value="UniProtKB-UniRule"/>
</dbReference>